<gene>
    <name evidence="2" type="ORF">Cgig2_010124</name>
</gene>
<dbReference type="SUPFAM" id="SSF53098">
    <property type="entry name" value="Ribonuclease H-like"/>
    <property type="match status" value="1"/>
</dbReference>
<keyword evidence="3" id="KW-1185">Reference proteome</keyword>
<reference evidence="2" key="1">
    <citation type="submission" date="2022-04" db="EMBL/GenBank/DDBJ databases">
        <title>Carnegiea gigantea Genome sequencing and assembly v2.</title>
        <authorList>
            <person name="Copetti D."/>
            <person name="Sanderson M.J."/>
            <person name="Burquez A."/>
            <person name="Wojciechowski M.F."/>
        </authorList>
    </citation>
    <scope>NUCLEOTIDE SEQUENCE</scope>
    <source>
        <strain evidence="2">SGP5-SGP5p</strain>
        <tissue evidence="2">Aerial part</tissue>
    </source>
</reference>
<organism evidence="2 3">
    <name type="scientific">Carnegiea gigantea</name>
    <dbReference type="NCBI Taxonomy" id="171969"/>
    <lineage>
        <taxon>Eukaryota</taxon>
        <taxon>Viridiplantae</taxon>
        <taxon>Streptophyta</taxon>
        <taxon>Embryophyta</taxon>
        <taxon>Tracheophyta</taxon>
        <taxon>Spermatophyta</taxon>
        <taxon>Magnoliopsida</taxon>
        <taxon>eudicotyledons</taxon>
        <taxon>Gunneridae</taxon>
        <taxon>Pentapetalae</taxon>
        <taxon>Caryophyllales</taxon>
        <taxon>Cactineae</taxon>
        <taxon>Cactaceae</taxon>
        <taxon>Cactoideae</taxon>
        <taxon>Echinocereeae</taxon>
        <taxon>Carnegiea</taxon>
    </lineage>
</organism>
<dbReference type="InterPro" id="IPR036397">
    <property type="entry name" value="RNaseH_sf"/>
</dbReference>
<dbReference type="InterPro" id="IPR052929">
    <property type="entry name" value="RNase_H-like_EbsB-rel"/>
</dbReference>
<evidence type="ECO:0000259" key="1">
    <source>
        <dbReference type="Pfam" id="PF13456"/>
    </source>
</evidence>
<dbReference type="InterPro" id="IPR012337">
    <property type="entry name" value="RNaseH-like_sf"/>
</dbReference>
<comment type="caution">
    <text evidence="2">The sequence shown here is derived from an EMBL/GenBank/DDBJ whole genome shotgun (WGS) entry which is preliminary data.</text>
</comment>
<dbReference type="GO" id="GO:0003676">
    <property type="term" value="F:nucleic acid binding"/>
    <property type="evidence" value="ECO:0007669"/>
    <property type="project" value="InterPro"/>
</dbReference>
<dbReference type="AlphaFoldDB" id="A0A9Q1JQJ9"/>
<dbReference type="InterPro" id="IPR002156">
    <property type="entry name" value="RNaseH_domain"/>
</dbReference>
<protein>
    <recommendedName>
        <fullName evidence="1">RNase H type-1 domain-containing protein</fullName>
    </recommendedName>
</protein>
<dbReference type="PANTHER" id="PTHR47074">
    <property type="entry name" value="BNAC02G40300D PROTEIN"/>
    <property type="match status" value="1"/>
</dbReference>
<dbReference type="Proteomes" id="UP001153076">
    <property type="component" value="Unassembled WGS sequence"/>
</dbReference>
<dbReference type="Pfam" id="PF13456">
    <property type="entry name" value="RVT_3"/>
    <property type="match status" value="1"/>
</dbReference>
<dbReference type="InterPro" id="IPR044730">
    <property type="entry name" value="RNase_H-like_dom_plant"/>
</dbReference>
<dbReference type="PANTHER" id="PTHR47074:SF11">
    <property type="entry name" value="REVERSE TRANSCRIPTASE-LIKE PROTEIN"/>
    <property type="match status" value="1"/>
</dbReference>
<dbReference type="CDD" id="cd06222">
    <property type="entry name" value="RNase_H_like"/>
    <property type="match status" value="1"/>
</dbReference>
<dbReference type="EMBL" id="JAKOGI010000927">
    <property type="protein sequence ID" value="KAJ8429174.1"/>
    <property type="molecule type" value="Genomic_DNA"/>
</dbReference>
<proteinExistence type="predicted"/>
<evidence type="ECO:0000313" key="2">
    <source>
        <dbReference type="EMBL" id="KAJ8429174.1"/>
    </source>
</evidence>
<sequence length="186" mass="21021">MWDIEEMTTNAILYCLLAMTSRKEVASQFRNLADCLIKAREYPTQDEFGDFLAIMWECWNARNRFIFQTPDCHLENLGKRAIANVHSYRAQQDIDSPFSKVSHPSTRIPPATGYVKINFDGSSVRDMYSGWGFAICDHNGNLLLTSGKQMNGFVGAVIEEARACLYALKCAYNHGFCNIIIEGDSL</sequence>
<dbReference type="GO" id="GO:0004523">
    <property type="term" value="F:RNA-DNA hybrid ribonuclease activity"/>
    <property type="evidence" value="ECO:0007669"/>
    <property type="project" value="InterPro"/>
</dbReference>
<feature type="domain" description="RNase H type-1" evidence="1">
    <location>
        <begin position="118"/>
        <end position="185"/>
    </location>
</feature>
<dbReference type="Gene3D" id="3.30.420.10">
    <property type="entry name" value="Ribonuclease H-like superfamily/Ribonuclease H"/>
    <property type="match status" value="1"/>
</dbReference>
<name>A0A9Q1JQJ9_9CARY</name>
<dbReference type="OrthoDB" id="1166390at2759"/>
<evidence type="ECO:0000313" key="3">
    <source>
        <dbReference type="Proteomes" id="UP001153076"/>
    </source>
</evidence>
<accession>A0A9Q1JQJ9</accession>